<reference evidence="7" key="1">
    <citation type="submission" date="2010-03" db="EMBL/GenBank/DDBJ databases">
        <title>The genome sequence of Synergistetes sp. SGP1.</title>
        <authorList>
            <consortium name="metaHIT consortium -- http://www.metahit.eu/"/>
            <person name="Pajon A."/>
            <person name="Turner K."/>
            <person name="Parkhill J."/>
            <person name="Wade W."/>
            <person name="Vartoukian S."/>
        </authorList>
    </citation>
    <scope>NUCLEOTIDE SEQUENCE [LARGE SCALE GENOMIC DNA]</scope>
    <source>
        <strain evidence="7">SGP1</strain>
    </source>
</reference>
<keyword evidence="2" id="KW-0732">Signal</keyword>
<name>A0AB94IWG5_9BACT</name>
<dbReference type="KEGG" id="sbr:SY1_07200"/>
<proteinExistence type="inferred from homology"/>
<accession>A0AB94IWG5</accession>
<dbReference type="InterPro" id="IPR004846">
    <property type="entry name" value="T2SS/T3SS_dom"/>
</dbReference>
<dbReference type="GO" id="GO:0016020">
    <property type="term" value="C:membrane"/>
    <property type="evidence" value="ECO:0007669"/>
    <property type="project" value="UniProtKB-SubCell"/>
</dbReference>
<dbReference type="Proteomes" id="UP000008957">
    <property type="component" value="Chromosome"/>
</dbReference>
<dbReference type="GO" id="GO:0009306">
    <property type="term" value="P:protein secretion"/>
    <property type="evidence" value="ECO:0007669"/>
    <property type="project" value="InterPro"/>
</dbReference>
<evidence type="ECO:0000259" key="5">
    <source>
        <dbReference type="Pfam" id="PF00263"/>
    </source>
</evidence>
<evidence type="ECO:0000313" key="7">
    <source>
        <dbReference type="Proteomes" id="UP000008957"/>
    </source>
</evidence>
<reference evidence="6 7" key="2">
    <citation type="submission" date="2010-03" db="EMBL/GenBank/DDBJ databases">
        <authorList>
            <person name="Pajon A."/>
        </authorList>
    </citation>
    <scope>NUCLEOTIDE SEQUENCE [LARGE SCALE GENOMIC DNA]</scope>
    <source>
        <strain evidence="6 7">SGP1</strain>
    </source>
</reference>
<protein>
    <submittedName>
        <fullName evidence="6">Type II secretory pathway, component PulD</fullName>
    </submittedName>
</protein>
<comment type="subcellular location">
    <subcellularLocation>
        <location evidence="1">Membrane</location>
    </subcellularLocation>
</comment>
<dbReference type="GO" id="GO:0015627">
    <property type="term" value="C:type II protein secretion system complex"/>
    <property type="evidence" value="ECO:0007669"/>
    <property type="project" value="TreeGrafter"/>
</dbReference>
<dbReference type="Pfam" id="PF00263">
    <property type="entry name" value="Secretin"/>
    <property type="match status" value="1"/>
</dbReference>
<dbReference type="PRINTS" id="PR00811">
    <property type="entry name" value="BCTERIALGSPD"/>
</dbReference>
<sequence>MHGIWREFDGAFRALEERGKGKALASPSVITIDGMEARVELTQDYPYISERDDAGNPTWSTQTVGPQMTMTPRVGRDGVINLALDLETGEVIQMITGSTGEQMPRTSKRHVTTNVRVRDGEPFVIGGLFSDNKSRTRNRIPILGQLPLLGELFTYRQDEHRKTQVVMLVVPYVLDTPDAAIEQEPLFPRTAAR</sequence>
<keyword evidence="3" id="KW-0472">Membrane</keyword>
<feature type="domain" description="Type II/III secretion system secretin-like" evidence="5">
    <location>
        <begin position="14"/>
        <end position="174"/>
    </location>
</feature>
<evidence type="ECO:0000256" key="3">
    <source>
        <dbReference type="ARBA" id="ARBA00023136"/>
    </source>
</evidence>
<evidence type="ECO:0000256" key="2">
    <source>
        <dbReference type="ARBA" id="ARBA00022729"/>
    </source>
</evidence>
<gene>
    <name evidence="6" type="ORF">SY1_07200</name>
</gene>
<dbReference type="EMBL" id="FP929056">
    <property type="protein sequence ID" value="CBL28061.1"/>
    <property type="molecule type" value="Genomic_DNA"/>
</dbReference>
<dbReference type="InterPro" id="IPR050810">
    <property type="entry name" value="Bact_Secretion_Sys_Channel"/>
</dbReference>
<evidence type="ECO:0000256" key="4">
    <source>
        <dbReference type="RuleBase" id="RU004003"/>
    </source>
</evidence>
<comment type="similarity">
    <text evidence="4">Belongs to the bacterial secretin family.</text>
</comment>
<dbReference type="PANTHER" id="PTHR30332">
    <property type="entry name" value="PROBABLE GENERAL SECRETION PATHWAY PROTEIN D"/>
    <property type="match status" value="1"/>
</dbReference>
<dbReference type="PANTHER" id="PTHR30332:SF24">
    <property type="entry name" value="SECRETIN GSPD-RELATED"/>
    <property type="match status" value="1"/>
</dbReference>
<evidence type="ECO:0000313" key="6">
    <source>
        <dbReference type="EMBL" id="CBL28061.1"/>
    </source>
</evidence>
<dbReference type="AlphaFoldDB" id="A0AB94IWG5"/>
<organism evidence="6 7">
    <name type="scientific">Fretibacterium fastidiosum</name>
    <dbReference type="NCBI Taxonomy" id="651822"/>
    <lineage>
        <taxon>Bacteria</taxon>
        <taxon>Thermotogati</taxon>
        <taxon>Synergistota</taxon>
        <taxon>Synergistia</taxon>
        <taxon>Synergistales</taxon>
        <taxon>Aminobacteriaceae</taxon>
        <taxon>Fretibacterium</taxon>
    </lineage>
</organism>
<keyword evidence="7" id="KW-1185">Reference proteome</keyword>
<evidence type="ECO:0000256" key="1">
    <source>
        <dbReference type="ARBA" id="ARBA00004370"/>
    </source>
</evidence>
<dbReference type="InterPro" id="IPR001775">
    <property type="entry name" value="GspD/PilQ"/>
</dbReference>